<organism evidence="16 17">
    <name type="scientific">Naja naja</name>
    <name type="common">Indian cobra</name>
    <dbReference type="NCBI Taxonomy" id="35670"/>
    <lineage>
        <taxon>Eukaryota</taxon>
        <taxon>Metazoa</taxon>
        <taxon>Chordata</taxon>
        <taxon>Craniata</taxon>
        <taxon>Vertebrata</taxon>
        <taxon>Euteleostomi</taxon>
        <taxon>Lepidosauria</taxon>
        <taxon>Squamata</taxon>
        <taxon>Bifurcata</taxon>
        <taxon>Unidentata</taxon>
        <taxon>Episquamata</taxon>
        <taxon>Toxicofera</taxon>
        <taxon>Serpentes</taxon>
        <taxon>Colubroidea</taxon>
        <taxon>Elapidae</taxon>
        <taxon>Elapinae</taxon>
        <taxon>Naja</taxon>
    </lineage>
</organism>
<feature type="DNA-binding region" description="Homeobox" evidence="10">
    <location>
        <begin position="207"/>
        <end position="266"/>
    </location>
</feature>
<comment type="subcellular location">
    <subcellularLocation>
        <location evidence="1 10 12">Nucleus</location>
    </subcellularLocation>
</comment>
<dbReference type="GO" id="GO:0046872">
    <property type="term" value="F:metal ion binding"/>
    <property type="evidence" value="ECO:0007669"/>
    <property type="project" value="UniProtKB-KW"/>
</dbReference>
<feature type="domain" description="LIM zinc-binding" evidence="14">
    <location>
        <begin position="111"/>
        <end position="173"/>
    </location>
</feature>
<dbReference type="Gene3D" id="1.10.10.60">
    <property type="entry name" value="Homeodomain-like"/>
    <property type="match status" value="1"/>
</dbReference>
<dbReference type="Pfam" id="PF00412">
    <property type="entry name" value="LIM"/>
    <property type="match status" value="2"/>
</dbReference>
<evidence type="ECO:0000256" key="12">
    <source>
        <dbReference type="RuleBase" id="RU000682"/>
    </source>
</evidence>
<dbReference type="InterPro" id="IPR001356">
    <property type="entry name" value="HD"/>
</dbReference>
<dbReference type="GO" id="GO:0005634">
    <property type="term" value="C:nucleus"/>
    <property type="evidence" value="ECO:0007669"/>
    <property type="project" value="UniProtKB-SubCell"/>
</dbReference>
<dbReference type="SMART" id="SM00389">
    <property type="entry name" value="HOX"/>
    <property type="match status" value="1"/>
</dbReference>
<dbReference type="GeneTree" id="ENSGT00940000157774"/>
<dbReference type="PANTHER" id="PTHR24208:SF88">
    <property type="entry name" value="LIM HOMEOBOX TRANSCRIPTION FACTOR 1-ALPHA"/>
    <property type="match status" value="1"/>
</dbReference>
<dbReference type="PROSITE" id="PS50023">
    <property type="entry name" value="LIM_DOMAIN_2"/>
    <property type="match status" value="2"/>
</dbReference>
<dbReference type="PROSITE" id="PS50071">
    <property type="entry name" value="HOMEOBOX_2"/>
    <property type="match status" value="1"/>
</dbReference>
<evidence type="ECO:0000256" key="6">
    <source>
        <dbReference type="ARBA" id="ARBA00023125"/>
    </source>
</evidence>
<proteinExistence type="predicted"/>
<evidence type="ECO:0000256" key="1">
    <source>
        <dbReference type="ARBA" id="ARBA00004123"/>
    </source>
</evidence>
<dbReference type="InterPro" id="IPR001781">
    <property type="entry name" value="Znf_LIM"/>
</dbReference>
<evidence type="ECO:0000259" key="15">
    <source>
        <dbReference type="PROSITE" id="PS50071"/>
    </source>
</evidence>
<evidence type="ECO:0000313" key="16">
    <source>
        <dbReference type="Ensembl" id="ENSNNAP00000004823.1"/>
    </source>
</evidence>
<feature type="domain" description="Homeobox" evidence="15">
    <location>
        <begin position="205"/>
        <end position="265"/>
    </location>
</feature>
<accession>A0A8C6VF23</accession>
<dbReference type="PANTHER" id="PTHR24208">
    <property type="entry name" value="LIM/HOMEOBOX PROTEIN LHX"/>
    <property type="match status" value="1"/>
</dbReference>
<feature type="compositionally biased region" description="Low complexity" evidence="13">
    <location>
        <begin position="268"/>
        <end position="285"/>
    </location>
</feature>
<dbReference type="GO" id="GO:0030182">
    <property type="term" value="P:neuron differentiation"/>
    <property type="evidence" value="ECO:0007669"/>
    <property type="project" value="TreeGrafter"/>
</dbReference>
<dbReference type="SMART" id="SM00132">
    <property type="entry name" value="LIM"/>
    <property type="match status" value="2"/>
</dbReference>
<evidence type="ECO:0000256" key="13">
    <source>
        <dbReference type="SAM" id="MobiDB-lite"/>
    </source>
</evidence>
<evidence type="ECO:0000256" key="8">
    <source>
        <dbReference type="ARBA" id="ARBA00023159"/>
    </source>
</evidence>
<evidence type="ECO:0000256" key="7">
    <source>
        <dbReference type="ARBA" id="ARBA00023155"/>
    </source>
</evidence>
<evidence type="ECO:0000256" key="9">
    <source>
        <dbReference type="ARBA" id="ARBA00023242"/>
    </source>
</evidence>
<dbReference type="InterPro" id="IPR050453">
    <property type="entry name" value="LIM_Homeobox_TF"/>
</dbReference>
<dbReference type="GO" id="GO:0000977">
    <property type="term" value="F:RNA polymerase II transcription regulatory region sequence-specific DNA binding"/>
    <property type="evidence" value="ECO:0007669"/>
    <property type="project" value="TreeGrafter"/>
</dbReference>
<feature type="compositionally biased region" description="Polar residues" evidence="13">
    <location>
        <begin position="286"/>
        <end position="296"/>
    </location>
</feature>
<keyword evidence="2 11" id="KW-0479">Metal-binding</keyword>
<dbReference type="InterPro" id="IPR009057">
    <property type="entry name" value="Homeodomain-like_sf"/>
</dbReference>
<dbReference type="InterPro" id="IPR042688">
    <property type="entry name" value="Lmx1a_LIM1"/>
</dbReference>
<keyword evidence="5 11" id="KW-0440">LIM domain</keyword>
<protein>
    <submittedName>
        <fullName evidence="16">LIM homeobox transcription factor 1 alpha</fullName>
    </submittedName>
</protein>
<dbReference type="GO" id="GO:0000981">
    <property type="term" value="F:DNA-binding transcription factor activity, RNA polymerase II-specific"/>
    <property type="evidence" value="ECO:0007669"/>
    <property type="project" value="InterPro"/>
</dbReference>
<sequence>MGQTGLRRACRSCKRRPIGFISEANVGFECLYSEKHGRRESKAGRMVGWPRSVCEGCRGIISERFLLRLNDRLWHERCVRCASCREPLESSCFYREQKLYCRLDYEKIFAVKCNNCLEAITPSEFVMRAQKSVYHIGCFCCCVCEKQLQKGDEFVLKDGQLLCRNDYEKEHERLSTGSPVPSDSGKAEPLILLGALFKSEIRDHKRPKRPRTILTTQQRRAFKASFEVSSKPCRKVRETLAAETGLSVRVVQVWFQNQRAKMKKLARRQQQQQQDQQNTQRFTQTSNGNSTNFEGIMNSYTTLQPASQQMLVIDHSVYNSDSFQQGLTPPQMPGDHIDDTSFSNQSNCFLATTEPGPLQSRVGNPIDNLYSMHSSYFTS</sequence>
<dbReference type="SUPFAM" id="SSF46689">
    <property type="entry name" value="Homeodomain-like"/>
    <property type="match status" value="1"/>
</dbReference>
<dbReference type="CDD" id="cd09370">
    <property type="entry name" value="LIM1_Lmx1a"/>
    <property type="match status" value="1"/>
</dbReference>
<reference evidence="16" key="1">
    <citation type="submission" date="2025-08" db="UniProtKB">
        <authorList>
            <consortium name="Ensembl"/>
        </authorList>
    </citation>
    <scope>IDENTIFICATION</scope>
</reference>
<dbReference type="SUPFAM" id="SSF57716">
    <property type="entry name" value="Glucocorticoid receptor-like (DNA-binding domain)"/>
    <property type="match status" value="2"/>
</dbReference>
<keyword evidence="17" id="KW-1185">Reference proteome</keyword>
<keyword evidence="9 10" id="KW-0539">Nucleus</keyword>
<dbReference type="InterPro" id="IPR017970">
    <property type="entry name" value="Homeobox_CS"/>
</dbReference>
<evidence type="ECO:0000256" key="10">
    <source>
        <dbReference type="PROSITE-ProRule" id="PRU00108"/>
    </source>
</evidence>
<feature type="region of interest" description="Disordered" evidence="13">
    <location>
        <begin position="264"/>
        <end position="296"/>
    </location>
</feature>
<evidence type="ECO:0000256" key="3">
    <source>
        <dbReference type="ARBA" id="ARBA00022737"/>
    </source>
</evidence>
<reference evidence="16" key="2">
    <citation type="submission" date="2025-09" db="UniProtKB">
        <authorList>
            <consortium name="Ensembl"/>
        </authorList>
    </citation>
    <scope>IDENTIFICATION</scope>
</reference>
<dbReference type="FunFam" id="2.10.110.10:FF:000006">
    <property type="entry name" value="LIM homeobox transcription factor 1-beta"/>
    <property type="match status" value="1"/>
</dbReference>
<evidence type="ECO:0000256" key="4">
    <source>
        <dbReference type="ARBA" id="ARBA00022833"/>
    </source>
</evidence>
<keyword evidence="4 11" id="KW-0862">Zinc</keyword>
<evidence type="ECO:0000256" key="11">
    <source>
        <dbReference type="PROSITE-ProRule" id="PRU00125"/>
    </source>
</evidence>
<dbReference type="FunFam" id="1.10.10.60:FF:000330">
    <property type="entry name" value="LIM homeobox transcription factor 1 alpha"/>
    <property type="match status" value="1"/>
</dbReference>
<gene>
    <name evidence="16" type="primary">LMX1A</name>
</gene>
<dbReference type="AlphaFoldDB" id="A0A8C6VF23"/>
<name>A0A8C6VF23_NAJNA</name>
<evidence type="ECO:0000256" key="2">
    <source>
        <dbReference type="ARBA" id="ARBA00022723"/>
    </source>
</evidence>
<dbReference type="Ensembl" id="ENSNNAT00000005043.1">
    <property type="protein sequence ID" value="ENSNNAP00000004823.1"/>
    <property type="gene ID" value="ENSNNAG00000003198.1"/>
</dbReference>
<dbReference type="OrthoDB" id="6159439at2759"/>
<dbReference type="PROSITE" id="PS00478">
    <property type="entry name" value="LIM_DOMAIN_1"/>
    <property type="match status" value="1"/>
</dbReference>
<keyword evidence="8" id="KW-0010">Activator</keyword>
<dbReference type="CDD" id="cd00086">
    <property type="entry name" value="homeodomain"/>
    <property type="match status" value="1"/>
</dbReference>
<dbReference type="PROSITE" id="PS00027">
    <property type="entry name" value="HOMEOBOX_1"/>
    <property type="match status" value="1"/>
</dbReference>
<dbReference type="Gene3D" id="2.10.110.10">
    <property type="entry name" value="Cysteine Rich Protein"/>
    <property type="match status" value="2"/>
</dbReference>
<dbReference type="FunFam" id="2.10.110.10:FF:000040">
    <property type="entry name" value="LIM homeobox transcription factor 1 beta"/>
    <property type="match status" value="1"/>
</dbReference>
<evidence type="ECO:0000256" key="5">
    <source>
        <dbReference type="ARBA" id="ARBA00023038"/>
    </source>
</evidence>
<keyword evidence="3" id="KW-0677">Repeat</keyword>
<keyword evidence="6 10" id="KW-0238">DNA-binding</keyword>
<evidence type="ECO:0000313" key="17">
    <source>
        <dbReference type="Proteomes" id="UP000694559"/>
    </source>
</evidence>
<evidence type="ECO:0000259" key="14">
    <source>
        <dbReference type="PROSITE" id="PS50023"/>
    </source>
</evidence>
<dbReference type="Proteomes" id="UP000694559">
    <property type="component" value="Unplaced"/>
</dbReference>
<dbReference type="Pfam" id="PF00046">
    <property type="entry name" value="Homeodomain"/>
    <property type="match status" value="1"/>
</dbReference>
<feature type="domain" description="LIM zinc-binding" evidence="14">
    <location>
        <begin position="52"/>
        <end position="110"/>
    </location>
</feature>
<keyword evidence="7 10" id="KW-0371">Homeobox</keyword>